<proteinExistence type="predicted"/>
<dbReference type="AlphaFoldDB" id="A0A1W1V9C2"/>
<dbReference type="Gene3D" id="2.60.40.4250">
    <property type="match status" value="1"/>
</dbReference>
<evidence type="ECO:0000313" key="3">
    <source>
        <dbReference type="EMBL" id="SMB89918.1"/>
    </source>
</evidence>
<keyword evidence="1" id="KW-0732">Signal</keyword>
<protein>
    <recommendedName>
        <fullName evidence="2">DUF5301 domain-containing protein</fullName>
    </recommendedName>
</protein>
<sequence>MKKYIRIVLVLSCILALTACGNKKEIVLPEAKNIPEIEIMGNASETANKIIDEKEISKLISDIKDNSKGTNAKSVNDQPTNIENYIIVKFYHKGAEKSPSVAYIYQKNGNSYVEQPYQGIWDLKEEIFNNIIGLISESDNIKAGTEATYKPMVKINDEIYGWVRDLGAVKLGDMEFLGEIKGSKGSLSKTLNDEDENFTSNIYPIGAKIFK</sequence>
<evidence type="ECO:0000313" key="4">
    <source>
        <dbReference type="Proteomes" id="UP000192368"/>
    </source>
</evidence>
<dbReference type="Pfam" id="PF17225">
    <property type="entry name" value="DUF5301"/>
    <property type="match status" value="1"/>
</dbReference>
<feature type="signal peptide" evidence="1">
    <location>
        <begin position="1"/>
        <end position="19"/>
    </location>
</feature>
<dbReference type="EMBL" id="FWWR01000011">
    <property type="protein sequence ID" value="SMB89918.1"/>
    <property type="molecule type" value="Genomic_DNA"/>
</dbReference>
<feature type="chain" id="PRO_5039626407" description="DUF5301 domain-containing protein" evidence="1">
    <location>
        <begin position="20"/>
        <end position="211"/>
    </location>
</feature>
<organism evidence="3 4">
    <name type="scientific">Peptoniphilus asaccharolyticus DSM 20463</name>
    <dbReference type="NCBI Taxonomy" id="573058"/>
    <lineage>
        <taxon>Bacteria</taxon>
        <taxon>Bacillati</taxon>
        <taxon>Bacillota</taxon>
        <taxon>Tissierellia</taxon>
        <taxon>Tissierellales</taxon>
        <taxon>Peptoniphilaceae</taxon>
        <taxon>Peptoniphilus</taxon>
    </lineage>
</organism>
<accession>A0A1W1V9C2</accession>
<dbReference type="RefSeq" id="WP_084231108.1">
    <property type="nucleotide sequence ID" value="NZ_FWWR01000011.1"/>
</dbReference>
<name>A0A1W1V9C2_PEPAS</name>
<dbReference type="InterPro" id="IPR033782">
    <property type="entry name" value="DUF5301"/>
</dbReference>
<keyword evidence="4" id="KW-1185">Reference proteome</keyword>
<reference evidence="4" key="1">
    <citation type="submission" date="2017-04" db="EMBL/GenBank/DDBJ databases">
        <authorList>
            <person name="Varghese N."/>
            <person name="Submissions S."/>
        </authorList>
    </citation>
    <scope>NUCLEOTIDE SEQUENCE [LARGE SCALE GENOMIC DNA]</scope>
    <source>
        <strain evidence="4">DSM 20463</strain>
    </source>
</reference>
<dbReference type="Proteomes" id="UP000192368">
    <property type="component" value="Unassembled WGS sequence"/>
</dbReference>
<evidence type="ECO:0000259" key="2">
    <source>
        <dbReference type="Pfam" id="PF17225"/>
    </source>
</evidence>
<evidence type="ECO:0000256" key="1">
    <source>
        <dbReference type="SAM" id="SignalP"/>
    </source>
</evidence>
<dbReference type="OrthoDB" id="2220779at2"/>
<dbReference type="PROSITE" id="PS51257">
    <property type="entry name" value="PROKAR_LIPOPROTEIN"/>
    <property type="match status" value="1"/>
</dbReference>
<gene>
    <name evidence="3" type="ORF">SAMN00017477_1535</name>
</gene>
<feature type="domain" description="DUF5301" evidence="2">
    <location>
        <begin position="22"/>
        <end position="122"/>
    </location>
</feature>